<dbReference type="InterPro" id="IPR003171">
    <property type="entry name" value="Mehydrof_redctse-like"/>
</dbReference>
<dbReference type="SUPFAM" id="SSF51730">
    <property type="entry name" value="FAD-linked oxidoreductase"/>
    <property type="match status" value="1"/>
</dbReference>
<organism evidence="7 8">
    <name type="scientific">Helicobacter mastomyrinus</name>
    <dbReference type="NCBI Taxonomy" id="287948"/>
    <lineage>
        <taxon>Bacteria</taxon>
        <taxon>Pseudomonadati</taxon>
        <taxon>Campylobacterota</taxon>
        <taxon>Epsilonproteobacteria</taxon>
        <taxon>Campylobacterales</taxon>
        <taxon>Helicobacteraceae</taxon>
        <taxon>Helicobacter</taxon>
    </lineage>
</organism>
<dbReference type="Gene3D" id="3.20.20.220">
    <property type="match status" value="1"/>
</dbReference>
<keyword evidence="4 6" id="KW-0274">FAD</keyword>
<keyword evidence="8" id="KW-1185">Reference proteome</keyword>
<dbReference type="EMBL" id="CP145316">
    <property type="protein sequence ID" value="XAM18787.1"/>
    <property type="molecule type" value="Genomic_DNA"/>
</dbReference>
<reference evidence="7 8" key="1">
    <citation type="submission" date="2024-02" db="EMBL/GenBank/DDBJ databases">
        <title>Genome and pathogenicity analysis of Helicobacter mastomyrinus isolated from mice.</title>
        <authorList>
            <person name="Zhu L."/>
        </authorList>
    </citation>
    <scope>NUCLEOTIDE SEQUENCE [LARGE SCALE GENOMIC DNA]</scope>
    <source>
        <strain evidence="7 8">Hm-17</strain>
    </source>
</reference>
<keyword evidence="5 6" id="KW-0560">Oxidoreductase</keyword>
<comment type="pathway">
    <text evidence="2 6">One-carbon metabolism; tetrahydrofolate interconversion.</text>
</comment>
<comment type="similarity">
    <text evidence="6">Belongs to the methylenetetrahydrofolate reductase family.</text>
</comment>
<dbReference type="InterPro" id="IPR029041">
    <property type="entry name" value="FAD-linked_oxidoreductase-like"/>
</dbReference>
<protein>
    <recommendedName>
        <fullName evidence="6">Methylenetetrahydrofolate reductase</fullName>
    </recommendedName>
</protein>
<evidence type="ECO:0000256" key="2">
    <source>
        <dbReference type="ARBA" id="ARBA00004777"/>
    </source>
</evidence>
<evidence type="ECO:0000256" key="1">
    <source>
        <dbReference type="ARBA" id="ARBA00001974"/>
    </source>
</evidence>
<proteinExistence type="inferred from homology"/>
<evidence type="ECO:0000313" key="8">
    <source>
        <dbReference type="Proteomes" id="UP001434737"/>
    </source>
</evidence>
<gene>
    <name evidence="7" type="ORF">V3I05_03645</name>
</gene>
<evidence type="ECO:0000256" key="6">
    <source>
        <dbReference type="RuleBase" id="RU003862"/>
    </source>
</evidence>
<dbReference type="Pfam" id="PF02219">
    <property type="entry name" value="MTHFR"/>
    <property type="match status" value="1"/>
</dbReference>
<comment type="cofactor">
    <cofactor evidence="1 6">
        <name>FAD</name>
        <dbReference type="ChEBI" id="CHEBI:57692"/>
    </cofactor>
</comment>
<accession>A0ABZ3F6J4</accession>
<sequence>MFGVEFLPQNLASDVALLDSMWKGAKRYLHKTLDFVLVPASPRKKASVEALLGAYMLRQRMPHIQFVPTLSGGGCVGEAGKIRLKAELLGVQYAGFDTIALIGGEDGGINGIELISLAREILGEKVRIISGSGTLTDKASRERLEKKLKAGADKIITQPLFSAQEAQVFLQHFESIAQSGGYEVEAFIGVFGIFHLESVRRINEANLGFKIPQAYIDAMVSGKQNEGDKHIGRSAFETLWQEICEVAQKHNASLYLSTPKHNDLRVYGKFKV</sequence>
<evidence type="ECO:0000256" key="4">
    <source>
        <dbReference type="ARBA" id="ARBA00022827"/>
    </source>
</evidence>
<dbReference type="RefSeq" id="WP_343354040.1">
    <property type="nucleotide sequence ID" value="NZ_CP145316.1"/>
</dbReference>
<dbReference type="GO" id="GO:0004489">
    <property type="term" value="F:methylenetetrahydrofolate reductase [NAD(P)H] activity"/>
    <property type="evidence" value="ECO:0007669"/>
    <property type="project" value="UniProtKB-EC"/>
</dbReference>
<name>A0ABZ3F6J4_9HELI</name>
<dbReference type="Proteomes" id="UP001434737">
    <property type="component" value="Chromosome"/>
</dbReference>
<evidence type="ECO:0000256" key="5">
    <source>
        <dbReference type="ARBA" id="ARBA00023002"/>
    </source>
</evidence>
<evidence type="ECO:0000256" key="3">
    <source>
        <dbReference type="ARBA" id="ARBA00022630"/>
    </source>
</evidence>
<evidence type="ECO:0000313" key="7">
    <source>
        <dbReference type="EMBL" id="XAM18787.1"/>
    </source>
</evidence>
<keyword evidence="3 6" id="KW-0285">Flavoprotein</keyword>